<keyword evidence="7" id="KW-1185">Reference proteome</keyword>
<evidence type="ECO:0000256" key="1">
    <source>
        <dbReference type="ARBA" id="ARBA00001917"/>
    </source>
</evidence>
<accession>A0A1X6WSH1</accession>
<dbReference type="PANTHER" id="PTHR33798:SF5">
    <property type="entry name" value="FLAVIN REDUCTASE LIKE DOMAIN-CONTAINING PROTEIN"/>
    <property type="match status" value="1"/>
</dbReference>
<dbReference type="InterPro" id="IPR012349">
    <property type="entry name" value="Split_barrel_FMN-bd"/>
</dbReference>
<keyword evidence="3" id="KW-0288">FMN</keyword>
<dbReference type="RefSeq" id="WP_373385090.1">
    <property type="nucleotide sequence ID" value="NZ_FWFD01000022.1"/>
</dbReference>
<reference evidence="7" key="1">
    <citation type="submission" date="2017-02" db="EMBL/GenBank/DDBJ databases">
        <authorList>
            <person name="Dridi B."/>
        </authorList>
    </citation>
    <scope>NUCLEOTIDE SEQUENCE [LARGE SCALE GENOMIC DNA]</scope>
    <source>
        <strain evidence="7">bH819</strain>
    </source>
</reference>
<evidence type="ECO:0000256" key="2">
    <source>
        <dbReference type="ARBA" id="ARBA00022630"/>
    </source>
</evidence>
<evidence type="ECO:0000313" key="6">
    <source>
        <dbReference type="EMBL" id="SLM87238.1"/>
    </source>
</evidence>
<dbReference type="AlphaFoldDB" id="A0A1X6WSH1"/>
<dbReference type="GO" id="GO:0010181">
    <property type="term" value="F:FMN binding"/>
    <property type="evidence" value="ECO:0007669"/>
    <property type="project" value="InterPro"/>
</dbReference>
<dbReference type="SMART" id="SM00903">
    <property type="entry name" value="Flavin_Reduct"/>
    <property type="match status" value="1"/>
</dbReference>
<dbReference type="Gene3D" id="2.30.110.10">
    <property type="entry name" value="Electron Transport, Fmn-binding Protein, Chain A"/>
    <property type="match status" value="1"/>
</dbReference>
<dbReference type="SUPFAM" id="SSF50475">
    <property type="entry name" value="FMN-binding split barrel"/>
    <property type="match status" value="1"/>
</dbReference>
<feature type="domain" description="Flavin reductase like" evidence="5">
    <location>
        <begin position="20"/>
        <end position="175"/>
    </location>
</feature>
<evidence type="ECO:0000259" key="5">
    <source>
        <dbReference type="SMART" id="SM00903"/>
    </source>
</evidence>
<proteinExistence type="inferred from homology"/>
<dbReference type="EMBL" id="FWFD01000022">
    <property type="protein sequence ID" value="SLM87238.1"/>
    <property type="molecule type" value="Genomic_DNA"/>
</dbReference>
<name>A0A1X6WSH1_9ENTE</name>
<dbReference type="EC" id="1.14.13.-" evidence="6"/>
<evidence type="ECO:0000256" key="4">
    <source>
        <dbReference type="ARBA" id="ARBA00038054"/>
    </source>
</evidence>
<organism evidence="6 7">
    <name type="scientific">Vagococcus fluvialis bH819</name>
    <dbReference type="NCBI Taxonomy" id="1255619"/>
    <lineage>
        <taxon>Bacteria</taxon>
        <taxon>Bacillati</taxon>
        <taxon>Bacillota</taxon>
        <taxon>Bacilli</taxon>
        <taxon>Lactobacillales</taxon>
        <taxon>Enterococcaceae</taxon>
        <taxon>Vagococcus</taxon>
    </lineage>
</organism>
<dbReference type="Pfam" id="PF01613">
    <property type="entry name" value="Flavin_Reduct"/>
    <property type="match status" value="1"/>
</dbReference>
<keyword evidence="6" id="KW-0560">Oxidoreductase</keyword>
<evidence type="ECO:0000313" key="7">
    <source>
        <dbReference type="Proteomes" id="UP000195918"/>
    </source>
</evidence>
<dbReference type="GO" id="GO:0016646">
    <property type="term" value="F:oxidoreductase activity, acting on the CH-NH group of donors, NAD or NADP as acceptor"/>
    <property type="evidence" value="ECO:0007669"/>
    <property type="project" value="UniProtKB-ARBA"/>
</dbReference>
<keyword evidence="2" id="KW-0285">Flavoprotein</keyword>
<protein>
    <submittedName>
        <fullName evidence="6">Nitrilotriacetate monooxygenase component B</fullName>
        <ecNumber evidence="6">1.14.13.-</ecNumber>
    </submittedName>
</protein>
<sequence>MISIKPDEMSERDNYKFLIGSIIPRPIAVVSSLSKEGVVNIAPFSYFNIVTANPPIISLSIQRKSGEMKDTTKNILGNKQAVIHIADEENIESTNQTAANLKSSESELFRTDFTLGSSDLVSVPLINELKIKMEVGLYQHVPIMDQEQVTADLLLLKVENYHIQEGLYKKGRIDADLLKPMSRLAGNDYAALGKKMSIKRPD</sequence>
<comment type="similarity">
    <text evidence="4">Belongs to the flavoredoxin family.</text>
</comment>
<keyword evidence="6" id="KW-0503">Monooxygenase</keyword>
<comment type="cofactor">
    <cofactor evidence="1">
        <name>FMN</name>
        <dbReference type="ChEBI" id="CHEBI:58210"/>
    </cofactor>
</comment>
<dbReference type="Proteomes" id="UP000195918">
    <property type="component" value="Unassembled WGS sequence"/>
</dbReference>
<dbReference type="PANTHER" id="PTHR33798">
    <property type="entry name" value="FLAVOPROTEIN OXYGENASE"/>
    <property type="match status" value="1"/>
</dbReference>
<gene>
    <name evidence="6" type="ORF">FM121_14150</name>
</gene>
<evidence type="ECO:0000256" key="3">
    <source>
        <dbReference type="ARBA" id="ARBA00022643"/>
    </source>
</evidence>
<dbReference type="InterPro" id="IPR002563">
    <property type="entry name" value="Flavin_Rdtase-like_dom"/>
</dbReference>
<dbReference type="GO" id="GO:0004497">
    <property type="term" value="F:monooxygenase activity"/>
    <property type="evidence" value="ECO:0007669"/>
    <property type="project" value="UniProtKB-KW"/>
</dbReference>